<dbReference type="InterPro" id="IPR003594">
    <property type="entry name" value="HATPase_dom"/>
</dbReference>
<dbReference type="InterPro" id="IPR036097">
    <property type="entry name" value="HisK_dim/P_sf"/>
</dbReference>
<evidence type="ECO:0000256" key="3">
    <source>
        <dbReference type="ARBA" id="ARBA00012438"/>
    </source>
</evidence>
<reference evidence="13" key="1">
    <citation type="journal article" date="2019" name="Int. J. Syst. Evol. Microbiol.">
        <title>The Global Catalogue of Microorganisms (GCM) 10K type strain sequencing project: providing services to taxonomists for standard genome sequencing and annotation.</title>
        <authorList>
            <consortium name="The Broad Institute Genomics Platform"/>
            <consortium name="The Broad Institute Genome Sequencing Center for Infectious Disease"/>
            <person name="Wu L."/>
            <person name="Ma J."/>
        </authorList>
    </citation>
    <scope>NUCLEOTIDE SEQUENCE [LARGE SCALE GENOMIC DNA]</scope>
    <source>
        <strain evidence="13">JCM 1407</strain>
    </source>
</reference>
<dbReference type="CDD" id="cd00082">
    <property type="entry name" value="HisKA"/>
    <property type="match status" value="1"/>
</dbReference>
<dbReference type="Pfam" id="PF00512">
    <property type="entry name" value="HisKA"/>
    <property type="match status" value="1"/>
</dbReference>
<dbReference type="Gene3D" id="3.30.565.10">
    <property type="entry name" value="Histidine kinase-like ATPase, C-terminal domain"/>
    <property type="match status" value="1"/>
</dbReference>
<dbReference type="RefSeq" id="WP_343760148.1">
    <property type="nucleotide sequence ID" value="NZ_BAAACG010000008.1"/>
</dbReference>
<evidence type="ECO:0000256" key="4">
    <source>
        <dbReference type="ARBA" id="ARBA00022553"/>
    </source>
</evidence>
<dbReference type="InterPro" id="IPR005467">
    <property type="entry name" value="His_kinase_dom"/>
</dbReference>
<evidence type="ECO:0000256" key="8">
    <source>
        <dbReference type="ARBA" id="ARBA00022989"/>
    </source>
</evidence>
<dbReference type="PRINTS" id="PR00344">
    <property type="entry name" value="BCTRLSENSOR"/>
</dbReference>
<evidence type="ECO:0000256" key="5">
    <source>
        <dbReference type="ARBA" id="ARBA00022679"/>
    </source>
</evidence>
<name>A0ABP3UNZ9_9CLOT</name>
<comment type="subcellular location">
    <subcellularLocation>
        <location evidence="2">Membrane</location>
        <topology evidence="2">Multi-pass membrane protein</topology>
    </subcellularLocation>
</comment>
<dbReference type="PROSITE" id="PS50109">
    <property type="entry name" value="HIS_KIN"/>
    <property type="match status" value="1"/>
</dbReference>
<protein>
    <recommendedName>
        <fullName evidence="3">histidine kinase</fullName>
        <ecNumber evidence="3">2.7.13.3</ecNumber>
    </recommendedName>
</protein>
<dbReference type="GO" id="GO:0016301">
    <property type="term" value="F:kinase activity"/>
    <property type="evidence" value="ECO:0007669"/>
    <property type="project" value="UniProtKB-KW"/>
</dbReference>
<dbReference type="PANTHER" id="PTHR45528:SF8">
    <property type="entry name" value="HISTIDINE KINASE"/>
    <property type="match status" value="1"/>
</dbReference>
<keyword evidence="4" id="KW-0597">Phosphoprotein</keyword>
<organism evidence="12 13">
    <name type="scientific">Clostridium oceanicum</name>
    <dbReference type="NCBI Taxonomy" id="1543"/>
    <lineage>
        <taxon>Bacteria</taxon>
        <taxon>Bacillati</taxon>
        <taxon>Bacillota</taxon>
        <taxon>Clostridia</taxon>
        <taxon>Eubacteriales</taxon>
        <taxon>Clostridiaceae</taxon>
        <taxon>Clostridium</taxon>
    </lineage>
</organism>
<evidence type="ECO:0000256" key="9">
    <source>
        <dbReference type="ARBA" id="ARBA00023012"/>
    </source>
</evidence>
<keyword evidence="13" id="KW-1185">Reference proteome</keyword>
<evidence type="ECO:0000256" key="2">
    <source>
        <dbReference type="ARBA" id="ARBA00004141"/>
    </source>
</evidence>
<dbReference type="EMBL" id="BAAACG010000008">
    <property type="protein sequence ID" value="GAA0737366.1"/>
    <property type="molecule type" value="Genomic_DNA"/>
</dbReference>
<comment type="caution">
    <text evidence="12">The sequence shown here is derived from an EMBL/GenBank/DDBJ whole genome shotgun (WGS) entry which is preliminary data.</text>
</comment>
<proteinExistence type="predicted"/>
<dbReference type="CDD" id="cd00075">
    <property type="entry name" value="HATPase"/>
    <property type="match status" value="1"/>
</dbReference>
<accession>A0ABP3UNZ9</accession>
<dbReference type="SMART" id="SM00388">
    <property type="entry name" value="HisKA"/>
    <property type="match status" value="1"/>
</dbReference>
<dbReference type="SMART" id="SM00387">
    <property type="entry name" value="HATPase_c"/>
    <property type="match status" value="1"/>
</dbReference>
<evidence type="ECO:0000256" key="10">
    <source>
        <dbReference type="ARBA" id="ARBA00023136"/>
    </source>
</evidence>
<dbReference type="EC" id="2.7.13.3" evidence="3"/>
<keyword evidence="7 12" id="KW-0418">Kinase</keyword>
<sequence>MIFINIVLIIIIIILLFQKMYSKREIKNITKQLKYINEGKIDNKVTIRLINKEIEELTKNINKSIDIRKQCEEREFKLKKHLKRTVADMSHDLRTPLTSIKGYIQFLKLDDLKDSERKEYISIAEERVGALEILINDFYELSLIDSMDFKIELKRLNITKILKECILSRYNDFKYRDLEPNIDLCKDYLYIVADEKLIKRVISNLLHNTIKYAKDSCFISLKREDDKVTFKISNNAENITLKDVEHIFDRFYMADKTRSGKGTGLGLSIAKNLTKKMKGSIDARLNGDVLEISLTFKAMDI</sequence>
<dbReference type="Pfam" id="PF02518">
    <property type="entry name" value="HATPase_c"/>
    <property type="match status" value="1"/>
</dbReference>
<keyword evidence="6" id="KW-0812">Transmembrane</keyword>
<evidence type="ECO:0000256" key="1">
    <source>
        <dbReference type="ARBA" id="ARBA00000085"/>
    </source>
</evidence>
<keyword evidence="8" id="KW-1133">Transmembrane helix</keyword>
<dbReference type="Proteomes" id="UP001501510">
    <property type="component" value="Unassembled WGS sequence"/>
</dbReference>
<feature type="domain" description="Histidine kinase" evidence="11">
    <location>
        <begin position="88"/>
        <end position="281"/>
    </location>
</feature>
<dbReference type="SUPFAM" id="SSF55874">
    <property type="entry name" value="ATPase domain of HSP90 chaperone/DNA topoisomerase II/histidine kinase"/>
    <property type="match status" value="1"/>
</dbReference>
<dbReference type="InterPro" id="IPR003661">
    <property type="entry name" value="HisK_dim/P_dom"/>
</dbReference>
<dbReference type="SUPFAM" id="SSF47384">
    <property type="entry name" value="Homodimeric domain of signal transducing histidine kinase"/>
    <property type="match status" value="1"/>
</dbReference>
<evidence type="ECO:0000259" key="11">
    <source>
        <dbReference type="PROSITE" id="PS50109"/>
    </source>
</evidence>
<dbReference type="PANTHER" id="PTHR45528">
    <property type="entry name" value="SENSOR HISTIDINE KINASE CPXA"/>
    <property type="match status" value="1"/>
</dbReference>
<dbReference type="InterPro" id="IPR050398">
    <property type="entry name" value="HssS/ArlS-like"/>
</dbReference>
<dbReference type="InterPro" id="IPR004358">
    <property type="entry name" value="Sig_transdc_His_kin-like_C"/>
</dbReference>
<evidence type="ECO:0000313" key="12">
    <source>
        <dbReference type="EMBL" id="GAA0737366.1"/>
    </source>
</evidence>
<evidence type="ECO:0000256" key="6">
    <source>
        <dbReference type="ARBA" id="ARBA00022692"/>
    </source>
</evidence>
<evidence type="ECO:0000256" key="7">
    <source>
        <dbReference type="ARBA" id="ARBA00022777"/>
    </source>
</evidence>
<keyword evidence="9" id="KW-0902">Two-component regulatory system</keyword>
<dbReference type="Gene3D" id="1.10.287.130">
    <property type="match status" value="1"/>
</dbReference>
<keyword evidence="10" id="KW-0472">Membrane</keyword>
<dbReference type="InterPro" id="IPR036890">
    <property type="entry name" value="HATPase_C_sf"/>
</dbReference>
<gene>
    <name evidence="12" type="ORF">GCM10008906_13420</name>
</gene>
<evidence type="ECO:0000313" key="13">
    <source>
        <dbReference type="Proteomes" id="UP001501510"/>
    </source>
</evidence>
<keyword evidence="5" id="KW-0808">Transferase</keyword>
<comment type="catalytic activity">
    <reaction evidence="1">
        <text>ATP + protein L-histidine = ADP + protein N-phospho-L-histidine.</text>
        <dbReference type="EC" id="2.7.13.3"/>
    </reaction>
</comment>